<organism evidence="7 8">
    <name type="scientific">Leucosporidium creatinivorum</name>
    <dbReference type="NCBI Taxonomy" id="106004"/>
    <lineage>
        <taxon>Eukaryota</taxon>
        <taxon>Fungi</taxon>
        <taxon>Dikarya</taxon>
        <taxon>Basidiomycota</taxon>
        <taxon>Pucciniomycotina</taxon>
        <taxon>Microbotryomycetes</taxon>
        <taxon>Leucosporidiales</taxon>
        <taxon>Leucosporidium</taxon>
    </lineage>
</organism>
<feature type="modified residue" description="N6-(pyridoxal phosphate)lysine" evidence="5">
    <location>
        <position position="322"/>
    </location>
</feature>
<evidence type="ECO:0000256" key="5">
    <source>
        <dbReference type="PIRSR" id="PIRSR602129-50"/>
    </source>
</evidence>
<dbReference type="PANTHER" id="PTHR11999">
    <property type="entry name" value="GROUP II PYRIDOXAL-5-PHOSPHATE DECARBOXYLASE"/>
    <property type="match status" value="1"/>
</dbReference>
<dbReference type="InterPro" id="IPR015421">
    <property type="entry name" value="PyrdxlP-dep_Trfase_major"/>
</dbReference>
<dbReference type="SUPFAM" id="SSF53383">
    <property type="entry name" value="PLP-dependent transferases"/>
    <property type="match status" value="1"/>
</dbReference>
<dbReference type="InterPro" id="IPR015422">
    <property type="entry name" value="PyrdxlP-dep_Trfase_small"/>
</dbReference>
<accession>A0A1Y2E5M0</accession>
<name>A0A1Y2E5M0_9BASI</name>
<sequence length="532" mass="56696">MPSPASDASHAVFLQSLTRVNDHITSRATALHVADPEELTTTSTAELVNRAFEGIPRDLPEEGLGLEAVTDLLLNTIAPAMAGGQAGPRWYGLVTGGVLPAAQLADQLVTSYDPNVQVHNLEDTLTSSLTPLTMRHLLSLLRLPPSLFTQNTLTTGATSSNILGLSLGRDAVISRLKASQGVTGWSVPEDGFGGVEVDVLCAVPHASIRKAAAIAGIGRRNVLELADADSAMPCDFRMGELEERLKANWGTGRGSIVVTSAGEVNTGGWTSNHTRIRELCDLYGAWLHIDAAFGAFATLLPEFAHLAGDLALGDSITSDAHKCLNVPYDCGLFFSRGPNGLYTLCGPGGNAPAYLTASAGEGNAEFAALEEYRNAPSPLFMGIENSSRFRALPLLSSLLSLGRQGYIDLFARNISFATHITTFLRSHASYDVLLPTTSEAPDYRQMNIVLFSPSSSAPSRFQGADGSKQLVKEINGGRKMFVTGTVWRGRGAIRLAVSNWRTEVPGGEREVDGYGGRDWEAVKGVLDGVMRE</sequence>
<dbReference type="Pfam" id="PF00282">
    <property type="entry name" value="Pyridoxal_deC"/>
    <property type="match status" value="1"/>
</dbReference>
<proteinExistence type="inferred from homology"/>
<comment type="similarity">
    <text evidence="2 6">Belongs to the group II decarboxylase family.</text>
</comment>
<dbReference type="Gene3D" id="3.40.640.10">
    <property type="entry name" value="Type I PLP-dependent aspartate aminotransferase-like (Major domain)"/>
    <property type="match status" value="1"/>
</dbReference>
<keyword evidence="3 5" id="KW-0663">Pyridoxal phosphate</keyword>
<dbReference type="InterPro" id="IPR010977">
    <property type="entry name" value="Aromatic_deC"/>
</dbReference>
<evidence type="ECO:0000313" key="8">
    <source>
        <dbReference type="Proteomes" id="UP000193467"/>
    </source>
</evidence>
<dbReference type="GO" id="GO:0016740">
    <property type="term" value="F:transferase activity"/>
    <property type="evidence" value="ECO:0007669"/>
    <property type="project" value="UniProtKB-KW"/>
</dbReference>
<dbReference type="InterPro" id="IPR015424">
    <property type="entry name" value="PyrdxlP-dep_Trfase"/>
</dbReference>
<dbReference type="PANTHER" id="PTHR11999:SF165">
    <property type="entry name" value="DECARBOXYLASE, PUTATIVE (AFU_ORTHOLOGUE AFUA_2G04980)-RELATED"/>
    <property type="match status" value="1"/>
</dbReference>
<dbReference type="OrthoDB" id="2161780at2759"/>
<dbReference type="GO" id="GO:0030170">
    <property type="term" value="F:pyridoxal phosphate binding"/>
    <property type="evidence" value="ECO:0007669"/>
    <property type="project" value="InterPro"/>
</dbReference>
<comment type="caution">
    <text evidence="7">The sequence shown here is derived from an EMBL/GenBank/DDBJ whole genome shotgun (WGS) entry which is preliminary data.</text>
</comment>
<keyword evidence="8" id="KW-1185">Reference proteome</keyword>
<protein>
    <submittedName>
        <fullName evidence="7">Pyridoxal phosphate-dependent transferase</fullName>
    </submittedName>
</protein>
<dbReference type="GO" id="GO:0019752">
    <property type="term" value="P:carboxylic acid metabolic process"/>
    <property type="evidence" value="ECO:0007669"/>
    <property type="project" value="InterPro"/>
</dbReference>
<dbReference type="InterPro" id="IPR002129">
    <property type="entry name" value="PyrdxlP-dep_de-COase"/>
</dbReference>
<keyword evidence="7" id="KW-0808">Transferase</keyword>
<dbReference type="InParanoid" id="A0A1Y2E5M0"/>
<dbReference type="GO" id="GO:0005737">
    <property type="term" value="C:cytoplasm"/>
    <property type="evidence" value="ECO:0007669"/>
    <property type="project" value="TreeGrafter"/>
</dbReference>
<evidence type="ECO:0000256" key="4">
    <source>
        <dbReference type="ARBA" id="ARBA00023239"/>
    </source>
</evidence>
<dbReference type="STRING" id="106004.A0A1Y2E5M0"/>
<comment type="cofactor">
    <cofactor evidence="1 5 6">
        <name>pyridoxal 5'-phosphate</name>
        <dbReference type="ChEBI" id="CHEBI:597326"/>
    </cofactor>
</comment>
<evidence type="ECO:0000256" key="1">
    <source>
        <dbReference type="ARBA" id="ARBA00001933"/>
    </source>
</evidence>
<reference evidence="7" key="1">
    <citation type="submission" date="2016-07" db="EMBL/GenBank/DDBJ databases">
        <title>Pervasive Adenine N6-methylation of Active Genes in Fungi.</title>
        <authorList>
            <consortium name="DOE Joint Genome Institute"/>
            <person name="Mondo S.J."/>
            <person name="Dannebaum R.O."/>
            <person name="Kuo R.C."/>
            <person name="Labutti K."/>
            <person name="Haridas S."/>
            <person name="Kuo A."/>
            <person name="Salamov A."/>
            <person name="Ahrendt S.R."/>
            <person name="Lipzen A."/>
            <person name="Sullivan W."/>
            <person name="Andreopoulos W.B."/>
            <person name="Clum A."/>
            <person name="Lindquist E."/>
            <person name="Daum C."/>
            <person name="Ramamoorthy G.K."/>
            <person name="Gryganskyi A."/>
            <person name="Culley D."/>
            <person name="Magnuson J.K."/>
            <person name="James T.Y."/>
            <person name="O'Malley M.A."/>
            <person name="Stajich J.E."/>
            <person name="Spatafora J.W."/>
            <person name="Visel A."/>
            <person name="Grigoriev I.V."/>
        </authorList>
    </citation>
    <scope>NUCLEOTIDE SEQUENCE [LARGE SCALE GENOMIC DNA]</scope>
    <source>
        <strain evidence="7">62-1032</strain>
    </source>
</reference>
<dbReference type="EMBL" id="MCGR01000062">
    <property type="protein sequence ID" value="ORY66809.1"/>
    <property type="molecule type" value="Genomic_DNA"/>
</dbReference>
<gene>
    <name evidence="7" type="ORF">BCR35DRAFT_319168</name>
</gene>
<keyword evidence="4 6" id="KW-0456">Lyase</keyword>
<dbReference type="Proteomes" id="UP000193467">
    <property type="component" value="Unassembled WGS sequence"/>
</dbReference>
<evidence type="ECO:0000256" key="2">
    <source>
        <dbReference type="ARBA" id="ARBA00009533"/>
    </source>
</evidence>
<dbReference type="GO" id="GO:0016831">
    <property type="term" value="F:carboxy-lyase activity"/>
    <property type="evidence" value="ECO:0007669"/>
    <property type="project" value="TreeGrafter"/>
</dbReference>
<evidence type="ECO:0000313" key="7">
    <source>
        <dbReference type="EMBL" id="ORY66809.1"/>
    </source>
</evidence>
<dbReference type="AlphaFoldDB" id="A0A1Y2E5M0"/>
<dbReference type="Gene3D" id="3.90.1150.10">
    <property type="entry name" value="Aspartate Aminotransferase, domain 1"/>
    <property type="match status" value="1"/>
</dbReference>
<evidence type="ECO:0000256" key="3">
    <source>
        <dbReference type="ARBA" id="ARBA00022898"/>
    </source>
</evidence>
<evidence type="ECO:0000256" key="6">
    <source>
        <dbReference type="RuleBase" id="RU000382"/>
    </source>
</evidence>